<dbReference type="Pfam" id="PF00132">
    <property type="entry name" value="Hexapep"/>
    <property type="match status" value="1"/>
</dbReference>
<keyword evidence="5" id="KW-0457">Lysine biosynthesis</keyword>
<dbReference type="EMBL" id="DVLF01000173">
    <property type="protein sequence ID" value="HIT50470.1"/>
    <property type="molecule type" value="Genomic_DNA"/>
</dbReference>
<dbReference type="NCBIfam" id="TIGR03532">
    <property type="entry name" value="DapD_Ac"/>
    <property type="match status" value="1"/>
</dbReference>
<evidence type="ECO:0000256" key="6">
    <source>
        <dbReference type="ARBA" id="ARBA00023315"/>
    </source>
</evidence>
<name>A0A9D1GRJ8_9MOLU</name>
<dbReference type="Gene3D" id="2.160.10.10">
    <property type="entry name" value="Hexapeptide repeat proteins"/>
    <property type="match status" value="1"/>
</dbReference>
<dbReference type="Proteomes" id="UP000886758">
    <property type="component" value="Unassembled WGS sequence"/>
</dbReference>
<reference evidence="9" key="1">
    <citation type="submission" date="2020-10" db="EMBL/GenBank/DDBJ databases">
        <authorList>
            <person name="Gilroy R."/>
        </authorList>
    </citation>
    <scope>NUCLEOTIDE SEQUENCE</scope>
    <source>
        <strain evidence="9">ChiW17-6978</strain>
    </source>
</reference>
<dbReference type="GO" id="GO:0047200">
    <property type="term" value="F:tetrahydrodipicolinate N-acetyltransferase activity"/>
    <property type="evidence" value="ECO:0007669"/>
    <property type="project" value="UniProtKB-UniRule"/>
</dbReference>
<dbReference type="InterPro" id="IPR018357">
    <property type="entry name" value="Hexapep_transf_CS"/>
</dbReference>
<protein>
    <recommendedName>
        <fullName evidence="7">2,3,4,5-tetrahydropyridine-2,6-dicarboxylate N-acetyltransferase</fullName>
        <ecNumber evidence="7">2.3.1.89</ecNumber>
    </recommendedName>
</protein>
<dbReference type="GO" id="GO:0009089">
    <property type="term" value="P:lysine biosynthetic process via diaminopimelate"/>
    <property type="evidence" value="ECO:0007669"/>
    <property type="project" value="UniProtKB-UniRule"/>
</dbReference>
<evidence type="ECO:0000256" key="5">
    <source>
        <dbReference type="ARBA" id="ARBA00023154"/>
    </source>
</evidence>
<dbReference type="Pfam" id="PF08503">
    <property type="entry name" value="DapH_N"/>
    <property type="match status" value="1"/>
</dbReference>
<dbReference type="GO" id="GO:0019877">
    <property type="term" value="P:diaminopimelate biosynthetic process"/>
    <property type="evidence" value="ECO:0007669"/>
    <property type="project" value="UniProtKB-KW"/>
</dbReference>
<evidence type="ECO:0000259" key="8">
    <source>
        <dbReference type="Pfam" id="PF08503"/>
    </source>
</evidence>
<evidence type="ECO:0000256" key="3">
    <source>
        <dbReference type="ARBA" id="ARBA00022737"/>
    </source>
</evidence>
<dbReference type="PANTHER" id="PTHR43300">
    <property type="entry name" value="ACETYLTRANSFERASE"/>
    <property type="match status" value="1"/>
</dbReference>
<evidence type="ECO:0000313" key="10">
    <source>
        <dbReference type="Proteomes" id="UP000886758"/>
    </source>
</evidence>
<keyword evidence="4" id="KW-0220">Diaminopimelate biosynthesis</keyword>
<accession>A0A9D1GRJ8</accession>
<dbReference type="Pfam" id="PF14602">
    <property type="entry name" value="Hexapep_2"/>
    <property type="match status" value="1"/>
</dbReference>
<evidence type="ECO:0000256" key="2">
    <source>
        <dbReference type="ARBA" id="ARBA00022679"/>
    </source>
</evidence>
<sequence length="231" mass="24396">MNAQEIIEMIQKSPKKTPIKAYIKAKKELSFPNCTVFGNPDFYLVFGEQNDVEPVLTSHQKDIVDLIVECDRRNSAIPLLNVRHLNARIEPGAIIRDHVDIGENAVIMMGAILNVGAVVGDGTMIDMGAVLGGRAIVGKNCHIGAGTVLAGVVEPASAVPVIIEDDVLIGANAVVIEGCRIGKGSVVAAGSVVIHDVPSGVVVGGVPAKILKQKDDQTQSKTELIQVLRTL</sequence>
<evidence type="ECO:0000313" key="9">
    <source>
        <dbReference type="EMBL" id="HIT50470.1"/>
    </source>
</evidence>
<reference evidence="9" key="2">
    <citation type="journal article" date="2021" name="PeerJ">
        <title>Extensive microbial diversity within the chicken gut microbiome revealed by metagenomics and culture.</title>
        <authorList>
            <person name="Gilroy R."/>
            <person name="Ravi A."/>
            <person name="Getino M."/>
            <person name="Pursley I."/>
            <person name="Horton D.L."/>
            <person name="Alikhan N.F."/>
            <person name="Baker D."/>
            <person name="Gharbi K."/>
            <person name="Hall N."/>
            <person name="Watson M."/>
            <person name="Adriaenssens E.M."/>
            <person name="Foster-Nyarko E."/>
            <person name="Jarju S."/>
            <person name="Secka A."/>
            <person name="Antonio M."/>
            <person name="Oren A."/>
            <person name="Chaudhuri R.R."/>
            <person name="La Ragione R."/>
            <person name="Hildebrand F."/>
            <person name="Pallen M.J."/>
        </authorList>
    </citation>
    <scope>NUCLEOTIDE SEQUENCE</scope>
    <source>
        <strain evidence="9">ChiW17-6978</strain>
    </source>
</reference>
<organism evidence="9 10">
    <name type="scientific">Candidatus Pelethenecus faecipullorum</name>
    <dbReference type="NCBI Taxonomy" id="2840900"/>
    <lineage>
        <taxon>Bacteria</taxon>
        <taxon>Bacillati</taxon>
        <taxon>Mycoplasmatota</taxon>
        <taxon>Mollicutes</taxon>
        <taxon>Candidatus Pelethenecus</taxon>
    </lineage>
</organism>
<comment type="caution">
    <text evidence="9">The sequence shown here is derived from an EMBL/GenBank/DDBJ whole genome shotgun (WGS) entry which is preliminary data.</text>
</comment>
<dbReference type="InterPro" id="IPR011004">
    <property type="entry name" value="Trimer_LpxA-like_sf"/>
</dbReference>
<evidence type="ECO:0000256" key="1">
    <source>
        <dbReference type="ARBA" id="ARBA00022605"/>
    </source>
</evidence>
<proteinExistence type="predicted"/>
<keyword evidence="2" id="KW-0808">Transferase</keyword>
<dbReference type="SUPFAM" id="SSF51161">
    <property type="entry name" value="Trimeric LpxA-like enzymes"/>
    <property type="match status" value="1"/>
</dbReference>
<keyword evidence="1" id="KW-0028">Amino-acid biosynthesis</keyword>
<dbReference type="PANTHER" id="PTHR43300:SF10">
    <property type="entry name" value="2,3,4,5-TETRAHYDROPYRIDINE-2,6-DICARBOXYLATE N-ACETYLTRANSFERASE"/>
    <property type="match status" value="1"/>
</dbReference>
<feature type="domain" description="2,3,4,5-tetrahydropyridine-2,6-dicarboxylate N-acetyltransferase N-terminal" evidence="8">
    <location>
        <begin position="1"/>
        <end position="81"/>
    </location>
</feature>
<dbReference type="EC" id="2.3.1.89" evidence="7"/>
<dbReference type="InterPro" id="IPR019873">
    <property type="entry name" value="DapH"/>
</dbReference>
<dbReference type="CDD" id="cd03350">
    <property type="entry name" value="LbH_THP_succinylT"/>
    <property type="match status" value="1"/>
</dbReference>
<dbReference type="Gene3D" id="3.30.70.250">
    <property type="entry name" value="Malonyl-CoA ACP transacylase, ACP-binding"/>
    <property type="match status" value="1"/>
</dbReference>
<dbReference type="PROSITE" id="PS00101">
    <property type="entry name" value="HEXAPEP_TRANSFERASES"/>
    <property type="match status" value="1"/>
</dbReference>
<keyword evidence="3" id="KW-0677">Repeat</keyword>
<gene>
    <name evidence="9" type="primary">dapD</name>
    <name evidence="9" type="ORF">IAD46_05525</name>
</gene>
<dbReference type="InterPro" id="IPR001451">
    <property type="entry name" value="Hexapep"/>
</dbReference>
<dbReference type="AlphaFoldDB" id="A0A9D1GRJ8"/>
<dbReference type="InterPro" id="IPR013710">
    <property type="entry name" value="DapH_N"/>
</dbReference>
<evidence type="ECO:0000256" key="4">
    <source>
        <dbReference type="ARBA" id="ARBA00022915"/>
    </source>
</evidence>
<dbReference type="InterPro" id="IPR050179">
    <property type="entry name" value="Trans_hexapeptide_repeat"/>
</dbReference>
<keyword evidence="6" id="KW-0012">Acyltransferase</keyword>
<evidence type="ECO:0000256" key="7">
    <source>
        <dbReference type="NCBIfam" id="TIGR03532"/>
    </source>
</evidence>